<feature type="domain" description="Calpain catalytic" evidence="5">
    <location>
        <begin position="40"/>
        <end position="100"/>
    </location>
</feature>
<sequence>MLNDDVIVPSLQEESEPADDDTNEDEDNSNVRTRTGEVPLIRLRNPWGKGEWNGPWSDRSWEWDSLPERDQELLSVRIRNDGEFWSVLSVLISFINCVEV</sequence>
<dbReference type="GO" id="GO:0004198">
    <property type="term" value="F:calcium-dependent cysteine-type endopeptidase activity"/>
    <property type="evidence" value="ECO:0007669"/>
    <property type="project" value="InterPro"/>
</dbReference>
<evidence type="ECO:0000256" key="2">
    <source>
        <dbReference type="PIRSR" id="PIRSR622684-1"/>
    </source>
</evidence>
<dbReference type="PANTHER" id="PTHR10183">
    <property type="entry name" value="CALPAIN"/>
    <property type="match status" value="1"/>
</dbReference>
<dbReference type="AlphaFoldDB" id="A0A8X6K814"/>
<dbReference type="GO" id="GO:0006508">
    <property type="term" value="P:proteolysis"/>
    <property type="evidence" value="ECO:0007669"/>
    <property type="project" value="InterPro"/>
</dbReference>
<comment type="caution">
    <text evidence="6">The sequence shown here is derived from an EMBL/GenBank/DDBJ whole genome shotgun (WGS) entry which is preliminary data.</text>
</comment>
<dbReference type="InterPro" id="IPR022684">
    <property type="entry name" value="Calpain_cysteine_protease"/>
</dbReference>
<dbReference type="InterPro" id="IPR038765">
    <property type="entry name" value="Papain-like_cys_pep_sf"/>
</dbReference>
<name>A0A8X6K814_TRICU</name>
<feature type="active site" evidence="2">
    <location>
        <position position="45"/>
    </location>
</feature>
<feature type="compositionally biased region" description="Acidic residues" evidence="4">
    <location>
        <begin position="13"/>
        <end position="28"/>
    </location>
</feature>
<dbReference type="InterPro" id="IPR001300">
    <property type="entry name" value="Peptidase_C2_calpain_cat"/>
</dbReference>
<dbReference type="PANTHER" id="PTHR10183:SF424">
    <property type="entry name" value="CALPAIN-B-LIKE PROTEIN"/>
    <property type="match status" value="1"/>
</dbReference>
<comment type="caution">
    <text evidence="3">Lacks conserved residue(s) required for the propagation of feature annotation.</text>
</comment>
<protein>
    <submittedName>
        <fullName evidence="6">Calpain-11</fullName>
    </submittedName>
</protein>
<dbReference type="SUPFAM" id="SSF54001">
    <property type="entry name" value="Cysteine proteinases"/>
    <property type="match status" value="1"/>
</dbReference>
<dbReference type="Pfam" id="PF00648">
    <property type="entry name" value="Peptidase_C2"/>
    <property type="match status" value="1"/>
</dbReference>
<gene>
    <name evidence="6" type="primary">Capn11</name>
    <name evidence="6" type="ORF">TNCT_583561</name>
</gene>
<evidence type="ECO:0000313" key="7">
    <source>
        <dbReference type="Proteomes" id="UP000887116"/>
    </source>
</evidence>
<dbReference type="PROSITE" id="PS50203">
    <property type="entry name" value="CALPAIN_CAT"/>
    <property type="match status" value="1"/>
</dbReference>
<dbReference type="EMBL" id="BMAO01030453">
    <property type="protein sequence ID" value="GFQ68150.1"/>
    <property type="molecule type" value="Genomic_DNA"/>
</dbReference>
<accession>A0A8X6K814</accession>
<feature type="region of interest" description="Disordered" evidence="4">
    <location>
        <begin position="1"/>
        <end position="35"/>
    </location>
</feature>
<evidence type="ECO:0000256" key="4">
    <source>
        <dbReference type="SAM" id="MobiDB-lite"/>
    </source>
</evidence>
<dbReference type="Proteomes" id="UP000887116">
    <property type="component" value="Unassembled WGS sequence"/>
</dbReference>
<proteinExistence type="inferred from homology"/>
<evidence type="ECO:0000256" key="1">
    <source>
        <dbReference type="ARBA" id="ARBA00007623"/>
    </source>
</evidence>
<evidence type="ECO:0000256" key="3">
    <source>
        <dbReference type="PROSITE-ProRule" id="PRU00239"/>
    </source>
</evidence>
<evidence type="ECO:0000313" key="6">
    <source>
        <dbReference type="EMBL" id="GFQ68150.1"/>
    </source>
</evidence>
<comment type="similarity">
    <text evidence="1">Belongs to the peptidase C2 family.</text>
</comment>
<dbReference type="Gene3D" id="3.90.70.10">
    <property type="entry name" value="Cysteine proteinases"/>
    <property type="match status" value="1"/>
</dbReference>
<dbReference type="GO" id="GO:0005737">
    <property type="term" value="C:cytoplasm"/>
    <property type="evidence" value="ECO:0007669"/>
    <property type="project" value="TreeGrafter"/>
</dbReference>
<reference evidence="6" key="1">
    <citation type="submission" date="2020-07" db="EMBL/GenBank/DDBJ databases">
        <title>Multicomponent nature underlies the extraordinary mechanical properties of spider dragline silk.</title>
        <authorList>
            <person name="Kono N."/>
            <person name="Nakamura H."/>
            <person name="Mori M."/>
            <person name="Yoshida Y."/>
            <person name="Ohtoshi R."/>
            <person name="Malay A.D."/>
            <person name="Moran D.A.P."/>
            <person name="Tomita M."/>
            <person name="Numata K."/>
            <person name="Arakawa K."/>
        </authorList>
    </citation>
    <scope>NUCLEOTIDE SEQUENCE</scope>
</reference>
<keyword evidence="7" id="KW-1185">Reference proteome</keyword>
<dbReference type="OrthoDB" id="424753at2759"/>
<evidence type="ECO:0000259" key="5">
    <source>
        <dbReference type="PROSITE" id="PS50203"/>
    </source>
</evidence>
<organism evidence="6 7">
    <name type="scientific">Trichonephila clavata</name>
    <name type="common">Joro spider</name>
    <name type="synonym">Nephila clavata</name>
    <dbReference type="NCBI Taxonomy" id="2740835"/>
    <lineage>
        <taxon>Eukaryota</taxon>
        <taxon>Metazoa</taxon>
        <taxon>Ecdysozoa</taxon>
        <taxon>Arthropoda</taxon>
        <taxon>Chelicerata</taxon>
        <taxon>Arachnida</taxon>
        <taxon>Araneae</taxon>
        <taxon>Araneomorphae</taxon>
        <taxon>Entelegynae</taxon>
        <taxon>Araneoidea</taxon>
        <taxon>Nephilidae</taxon>
        <taxon>Trichonephila</taxon>
    </lineage>
</organism>